<proteinExistence type="predicted"/>
<name>A0A4R2GZG5_9HYPH</name>
<dbReference type="PANTHER" id="PTHR43437">
    <property type="entry name" value="HYDROXYACYL-THIOESTER DEHYDRATASE TYPE 2, MITOCHONDRIAL-RELATED"/>
    <property type="match status" value="1"/>
</dbReference>
<reference evidence="3 4" key="1">
    <citation type="submission" date="2019-03" db="EMBL/GenBank/DDBJ databases">
        <title>Genomic Encyclopedia of Type Strains, Phase IV (KMG-IV): sequencing the most valuable type-strain genomes for metagenomic binning, comparative biology and taxonomic classification.</title>
        <authorList>
            <person name="Goeker M."/>
        </authorList>
    </citation>
    <scope>NUCLEOTIDE SEQUENCE [LARGE SCALE GENOMIC DNA]</scope>
    <source>
        <strain evidence="3 4">DSM 22958</strain>
    </source>
</reference>
<gene>
    <name evidence="3" type="ORF">EV666_101347</name>
</gene>
<dbReference type="InterPro" id="IPR002539">
    <property type="entry name" value="MaoC-like_dom"/>
</dbReference>
<comment type="caution">
    <text evidence="3">The sequence shown here is derived from an EMBL/GenBank/DDBJ whole genome shotgun (WGS) entry which is preliminary data.</text>
</comment>
<dbReference type="Proteomes" id="UP000294881">
    <property type="component" value="Unassembled WGS sequence"/>
</dbReference>
<dbReference type="FunFam" id="3.10.129.10:FF:000042">
    <property type="entry name" value="MaoC domain protein dehydratase"/>
    <property type="match status" value="1"/>
</dbReference>
<dbReference type="AlphaFoldDB" id="A0A4R2GZG5"/>
<evidence type="ECO:0000256" key="1">
    <source>
        <dbReference type="ARBA" id="ARBA00023239"/>
    </source>
</evidence>
<keyword evidence="4" id="KW-1185">Reference proteome</keyword>
<dbReference type="InterPro" id="IPR050965">
    <property type="entry name" value="UPF0336/Enoyl-CoA_hydratase"/>
</dbReference>
<sequence length="147" mass="15680">MGSALQAYAFDDLRLGMRETLMRTIMETHISDFAAITGDRNPLLLDEAFASQSLFGQRIAHGMFTAGMISALIGTRLPGPGSVYLSQTLQFLAPVRIGDVVTAAVEVVELVPARQRVRLFCECVADGRGVLEGEAWVAVPESGGAAP</sequence>
<dbReference type="Pfam" id="PF01575">
    <property type="entry name" value="MaoC_dehydratas"/>
    <property type="match status" value="1"/>
</dbReference>
<dbReference type="CDD" id="cd03449">
    <property type="entry name" value="R_hydratase"/>
    <property type="match status" value="1"/>
</dbReference>
<dbReference type="InterPro" id="IPR029069">
    <property type="entry name" value="HotDog_dom_sf"/>
</dbReference>
<keyword evidence="1" id="KW-0456">Lyase</keyword>
<accession>A0A4R2GZG5</accession>
<dbReference type="SUPFAM" id="SSF54637">
    <property type="entry name" value="Thioesterase/thiol ester dehydrase-isomerase"/>
    <property type="match status" value="1"/>
</dbReference>
<dbReference type="OrthoDB" id="9800237at2"/>
<evidence type="ECO:0000259" key="2">
    <source>
        <dbReference type="Pfam" id="PF01575"/>
    </source>
</evidence>
<protein>
    <submittedName>
        <fullName evidence="3">3-hydroxybutyryl-CoA dehydratase</fullName>
    </submittedName>
</protein>
<dbReference type="Gene3D" id="3.10.129.10">
    <property type="entry name" value="Hotdog Thioesterase"/>
    <property type="match status" value="1"/>
</dbReference>
<organism evidence="3 4">
    <name type="scientific">Camelimonas lactis</name>
    <dbReference type="NCBI Taxonomy" id="659006"/>
    <lineage>
        <taxon>Bacteria</taxon>
        <taxon>Pseudomonadati</taxon>
        <taxon>Pseudomonadota</taxon>
        <taxon>Alphaproteobacteria</taxon>
        <taxon>Hyphomicrobiales</taxon>
        <taxon>Chelatococcaceae</taxon>
        <taxon>Camelimonas</taxon>
    </lineage>
</organism>
<dbReference type="PANTHER" id="PTHR43437:SF3">
    <property type="entry name" value="HYDROXYACYL-THIOESTER DEHYDRATASE TYPE 2, MITOCHONDRIAL"/>
    <property type="match status" value="1"/>
</dbReference>
<evidence type="ECO:0000313" key="3">
    <source>
        <dbReference type="EMBL" id="TCO16096.1"/>
    </source>
</evidence>
<dbReference type="GO" id="GO:0006633">
    <property type="term" value="P:fatty acid biosynthetic process"/>
    <property type="evidence" value="ECO:0007669"/>
    <property type="project" value="TreeGrafter"/>
</dbReference>
<dbReference type="RefSeq" id="WP_132002041.1">
    <property type="nucleotide sequence ID" value="NZ_JBHUNN010000002.1"/>
</dbReference>
<evidence type="ECO:0000313" key="4">
    <source>
        <dbReference type="Proteomes" id="UP000294881"/>
    </source>
</evidence>
<dbReference type="GO" id="GO:0019171">
    <property type="term" value="F:(3R)-hydroxyacyl-[acyl-carrier-protein] dehydratase activity"/>
    <property type="evidence" value="ECO:0007669"/>
    <property type="project" value="TreeGrafter"/>
</dbReference>
<feature type="domain" description="MaoC-like" evidence="2">
    <location>
        <begin position="22"/>
        <end position="114"/>
    </location>
</feature>
<dbReference type="EMBL" id="SLWL01000001">
    <property type="protein sequence ID" value="TCO16096.1"/>
    <property type="molecule type" value="Genomic_DNA"/>
</dbReference>